<dbReference type="Pfam" id="PF01934">
    <property type="entry name" value="HepT-like"/>
    <property type="match status" value="1"/>
</dbReference>
<dbReference type="EMBL" id="AP024355">
    <property type="protein sequence ID" value="BCR04325.1"/>
    <property type="molecule type" value="Genomic_DNA"/>
</dbReference>
<protein>
    <submittedName>
        <fullName evidence="6">Antitoxin</fullName>
    </submittedName>
</protein>
<name>A0ABM8HR07_9BACT</name>
<keyword evidence="7" id="KW-1185">Reference proteome</keyword>
<evidence type="ECO:0000313" key="6">
    <source>
        <dbReference type="EMBL" id="BCR04325.1"/>
    </source>
</evidence>
<organism evidence="6 7">
    <name type="scientific">Desulfuromonas versatilis</name>
    <dbReference type="NCBI Taxonomy" id="2802975"/>
    <lineage>
        <taxon>Bacteria</taxon>
        <taxon>Pseudomonadati</taxon>
        <taxon>Thermodesulfobacteriota</taxon>
        <taxon>Desulfuromonadia</taxon>
        <taxon>Desulfuromonadales</taxon>
        <taxon>Desulfuromonadaceae</taxon>
        <taxon>Desulfuromonas</taxon>
    </lineage>
</organism>
<reference evidence="6 7" key="1">
    <citation type="journal article" date="2016" name="C (Basel)">
        <title>Selective Growth of and Electricity Production by Marine Exoelectrogenic Bacteria in Self-Aggregated Hydrogel of Microbially Reduced Graphene Oxide.</title>
        <authorList>
            <person name="Yoshida N."/>
            <person name="Goto Y."/>
            <person name="Miyata Y."/>
        </authorList>
    </citation>
    <scope>NUCLEOTIDE SEQUENCE [LARGE SCALE GENOMIC DNA]</scope>
    <source>
        <strain evidence="6 7">NIT-T3</strain>
    </source>
</reference>
<sequence>MRLEILKYLYDIDHACELLAQFTSGKGLEDYQADPMLRSAVERQFEIVGEALNQALRREPTLADQISHSGRIVAFRNRLIHGYATVADEMVWGIVESYLPVLKQEVAVLLQAAR</sequence>
<dbReference type="Proteomes" id="UP001319827">
    <property type="component" value="Chromosome"/>
</dbReference>
<evidence type="ECO:0000256" key="1">
    <source>
        <dbReference type="ARBA" id="ARBA00022553"/>
    </source>
</evidence>
<keyword evidence="2" id="KW-1277">Toxin-antitoxin system</keyword>
<gene>
    <name evidence="6" type="ORF">DESUT3_13940</name>
</gene>
<dbReference type="InterPro" id="IPR051813">
    <property type="entry name" value="HepT_RNase_toxin"/>
</dbReference>
<keyword evidence="5" id="KW-0378">Hydrolase</keyword>
<evidence type="ECO:0000256" key="5">
    <source>
        <dbReference type="ARBA" id="ARBA00022801"/>
    </source>
</evidence>
<dbReference type="PANTHER" id="PTHR34139:SF1">
    <property type="entry name" value="RNASE MJ1380-RELATED"/>
    <property type="match status" value="1"/>
</dbReference>
<dbReference type="RefSeq" id="WP_221251779.1">
    <property type="nucleotide sequence ID" value="NZ_AP024355.1"/>
</dbReference>
<evidence type="ECO:0000313" key="7">
    <source>
        <dbReference type="Proteomes" id="UP001319827"/>
    </source>
</evidence>
<dbReference type="PANTHER" id="PTHR34139">
    <property type="entry name" value="UPF0331 PROTEIN MJ0127"/>
    <property type="match status" value="1"/>
</dbReference>
<evidence type="ECO:0000256" key="2">
    <source>
        <dbReference type="ARBA" id="ARBA00022649"/>
    </source>
</evidence>
<keyword evidence="1" id="KW-0597">Phosphoprotein</keyword>
<reference evidence="6 7" key="2">
    <citation type="journal article" date="2021" name="Int. J. Syst. Evol. Microbiol.">
        <title>Isolation and Polyphasic Characterization of Desulfuromonas versatilis sp. Nov., an Electrogenic Bacteria Capable of Versatile Metabolism Isolated from a Graphene Oxide-Reducing Enrichment Culture.</title>
        <authorList>
            <person name="Xie L."/>
            <person name="Yoshida N."/>
            <person name="Ishii S."/>
            <person name="Meng L."/>
        </authorList>
    </citation>
    <scope>NUCLEOTIDE SEQUENCE [LARGE SCALE GENOMIC DNA]</scope>
    <source>
        <strain evidence="6 7">NIT-T3</strain>
    </source>
</reference>
<dbReference type="InterPro" id="IPR008201">
    <property type="entry name" value="HepT-like"/>
</dbReference>
<evidence type="ECO:0000256" key="4">
    <source>
        <dbReference type="ARBA" id="ARBA00022741"/>
    </source>
</evidence>
<keyword evidence="4" id="KW-0547">Nucleotide-binding</keyword>
<keyword evidence="3" id="KW-0540">Nuclease</keyword>
<proteinExistence type="predicted"/>
<accession>A0ABM8HR07</accession>
<evidence type="ECO:0000256" key="3">
    <source>
        <dbReference type="ARBA" id="ARBA00022722"/>
    </source>
</evidence>